<dbReference type="Pfam" id="PF01288">
    <property type="entry name" value="HPPK"/>
    <property type="match status" value="1"/>
</dbReference>
<evidence type="ECO:0000313" key="9">
    <source>
        <dbReference type="EMBL" id="RJG17083.1"/>
    </source>
</evidence>
<proteinExistence type="predicted"/>
<comment type="pathway">
    <text evidence="1">Cofactor biosynthesis; tetrahydrofolate biosynthesis; 2-amino-4-hydroxy-6-hydroxymethyl-7,8-dihydropteridine diphosphate from 7,8-dihydroneopterin triphosphate: step 4/4.</text>
</comment>
<feature type="domain" description="7,8-dihydro-6-hydroxymethylpterin-pyrophosphokinase" evidence="8">
    <location>
        <begin position="10"/>
        <end position="135"/>
    </location>
</feature>
<dbReference type="GO" id="GO:0003848">
    <property type="term" value="F:2-amino-4-hydroxy-6-hydroxymethyldihydropteridine diphosphokinase activity"/>
    <property type="evidence" value="ECO:0007669"/>
    <property type="project" value="UniProtKB-EC"/>
</dbReference>
<dbReference type="NCBIfam" id="TIGR01498">
    <property type="entry name" value="folK"/>
    <property type="match status" value="1"/>
</dbReference>
<dbReference type="EMBL" id="QYYA01000003">
    <property type="protein sequence ID" value="RJG17083.1"/>
    <property type="molecule type" value="Genomic_DNA"/>
</dbReference>
<dbReference type="UniPathway" id="UPA00077">
    <property type="reaction ID" value="UER00155"/>
</dbReference>
<evidence type="ECO:0000256" key="5">
    <source>
        <dbReference type="ARBA" id="ARBA00022777"/>
    </source>
</evidence>
<keyword evidence="3 9" id="KW-0808">Transferase</keyword>
<keyword evidence="4" id="KW-0547">Nucleotide-binding</keyword>
<dbReference type="GO" id="GO:0046654">
    <property type="term" value="P:tetrahydrofolate biosynthetic process"/>
    <property type="evidence" value="ECO:0007669"/>
    <property type="project" value="UniProtKB-UniPathway"/>
</dbReference>
<dbReference type="GO" id="GO:0016301">
    <property type="term" value="F:kinase activity"/>
    <property type="evidence" value="ECO:0007669"/>
    <property type="project" value="UniProtKB-KW"/>
</dbReference>
<name>A0A418XW85_9GAMM</name>
<sequence length="168" mass="18570">MGNSADTRVYLSLGSNIDREHHIRSGLDTLEAAFGELTISPVYESEAVGFDGDAFYNLVVGMTTALPVGALETRLKAIEKDHGRVRGEKKFSSRTLDIDILTYGDVIGSVDGVQLPRDEILKHAFVLKPLVDLVPDGRHPETGQAYRDILEGSHFAAQKLWVVPFERY</sequence>
<protein>
    <recommendedName>
        <fullName evidence="2">2-amino-4-hydroxy-6-hydroxymethyldihydropteridine diphosphokinase</fullName>
        <ecNumber evidence="2">2.7.6.3</ecNumber>
    </recommendedName>
</protein>
<dbReference type="PANTHER" id="PTHR43071:SF2">
    <property type="entry name" value="2-AMINO-4-HYDROXY-6-HYDROXYMETHYLDIHYDROPTERIDINE PYROPHOSPHOKINASE"/>
    <property type="match status" value="1"/>
</dbReference>
<dbReference type="PANTHER" id="PTHR43071">
    <property type="entry name" value="2-AMINO-4-HYDROXY-6-HYDROXYMETHYLDIHYDROPTERIDINE PYROPHOSPHOKINASE"/>
    <property type="match status" value="1"/>
</dbReference>
<evidence type="ECO:0000256" key="7">
    <source>
        <dbReference type="ARBA" id="ARBA00022909"/>
    </source>
</evidence>
<dbReference type="EC" id="2.7.6.3" evidence="2"/>
<dbReference type="Gene3D" id="3.30.70.560">
    <property type="entry name" value="7,8-Dihydro-6-hydroxymethylpterin-pyrophosphokinase HPPK"/>
    <property type="match status" value="1"/>
</dbReference>
<evidence type="ECO:0000313" key="10">
    <source>
        <dbReference type="Proteomes" id="UP000283734"/>
    </source>
</evidence>
<dbReference type="CDD" id="cd00483">
    <property type="entry name" value="HPPK"/>
    <property type="match status" value="1"/>
</dbReference>
<keyword evidence="7" id="KW-0289">Folate biosynthesis</keyword>
<gene>
    <name evidence="9" type="primary">folK</name>
    <name evidence="9" type="ORF">D4A39_10075</name>
</gene>
<evidence type="ECO:0000256" key="3">
    <source>
        <dbReference type="ARBA" id="ARBA00022679"/>
    </source>
</evidence>
<keyword evidence="6" id="KW-0067">ATP-binding</keyword>
<dbReference type="InterPro" id="IPR000550">
    <property type="entry name" value="Hppk"/>
</dbReference>
<dbReference type="GO" id="GO:0005524">
    <property type="term" value="F:ATP binding"/>
    <property type="evidence" value="ECO:0007669"/>
    <property type="project" value="UniProtKB-KW"/>
</dbReference>
<keyword evidence="5 9" id="KW-0418">Kinase</keyword>
<dbReference type="GO" id="GO:0046656">
    <property type="term" value="P:folic acid biosynthetic process"/>
    <property type="evidence" value="ECO:0007669"/>
    <property type="project" value="UniProtKB-KW"/>
</dbReference>
<evidence type="ECO:0000256" key="1">
    <source>
        <dbReference type="ARBA" id="ARBA00005051"/>
    </source>
</evidence>
<evidence type="ECO:0000256" key="6">
    <source>
        <dbReference type="ARBA" id="ARBA00022840"/>
    </source>
</evidence>
<evidence type="ECO:0000259" key="8">
    <source>
        <dbReference type="Pfam" id="PF01288"/>
    </source>
</evidence>
<evidence type="ECO:0000256" key="4">
    <source>
        <dbReference type="ARBA" id="ARBA00022741"/>
    </source>
</evidence>
<evidence type="ECO:0000256" key="2">
    <source>
        <dbReference type="ARBA" id="ARBA00013253"/>
    </source>
</evidence>
<keyword evidence="10" id="KW-1185">Reference proteome</keyword>
<comment type="caution">
    <text evidence="9">The sequence shown here is derived from an EMBL/GenBank/DDBJ whole genome shotgun (WGS) entry which is preliminary data.</text>
</comment>
<organism evidence="9 10">
    <name type="scientific">Alcanivorax profundi</name>
    <dbReference type="NCBI Taxonomy" id="2338368"/>
    <lineage>
        <taxon>Bacteria</taxon>
        <taxon>Pseudomonadati</taxon>
        <taxon>Pseudomonadota</taxon>
        <taxon>Gammaproteobacteria</taxon>
        <taxon>Oceanospirillales</taxon>
        <taxon>Alcanivoracaceae</taxon>
        <taxon>Alcanivorax</taxon>
    </lineage>
</organism>
<dbReference type="RefSeq" id="WP_022984587.1">
    <property type="nucleotide sequence ID" value="NZ_CAXGPP010000018.1"/>
</dbReference>
<dbReference type="SUPFAM" id="SSF55083">
    <property type="entry name" value="6-hydroxymethyl-7,8-dihydropterin pyrophosphokinase, HPPK"/>
    <property type="match status" value="1"/>
</dbReference>
<dbReference type="Proteomes" id="UP000283734">
    <property type="component" value="Unassembled WGS sequence"/>
</dbReference>
<accession>A0A418XW85</accession>
<dbReference type="OrthoDB" id="9790168at2"/>
<dbReference type="InterPro" id="IPR035907">
    <property type="entry name" value="Hppk_sf"/>
</dbReference>
<reference evidence="9 10" key="1">
    <citation type="submission" date="2018-09" db="EMBL/GenBank/DDBJ databases">
        <title>Alcanivorax profundi sp. nov., isolated from 1000 m-depth seawater of the Mariana Trench.</title>
        <authorList>
            <person name="Liu J."/>
        </authorList>
    </citation>
    <scope>NUCLEOTIDE SEQUENCE [LARGE SCALE GENOMIC DNA]</scope>
    <source>
        <strain evidence="9 10">MTEO17</strain>
    </source>
</reference>
<dbReference type="AlphaFoldDB" id="A0A418XW85"/>